<dbReference type="Proteomes" id="UP001497516">
    <property type="component" value="Chromosome 10"/>
</dbReference>
<name>A0AAV2CQX4_9ROSI</name>
<dbReference type="EMBL" id="OZ034814">
    <property type="protein sequence ID" value="CAL1358639.1"/>
    <property type="molecule type" value="Genomic_DNA"/>
</dbReference>
<accession>A0AAV2CQX4</accession>
<reference evidence="1 2" key="1">
    <citation type="submission" date="2024-04" db="EMBL/GenBank/DDBJ databases">
        <authorList>
            <person name="Fracassetti M."/>
        </authorList>
    </citation>
    <scope>NUCLEOTIDE SEQUENCE [LARGE SCALE GENOMIC DNA]</scope>
</reference>
<evidence type="ECO:0000313" key="1">
    <source>
        <dbReference type="EMBL" id="CAL1358639.1"/>
    </source>
</evidence>
<evidence type="ECO:0000313" key="2">
    <source>
        <dbReference type="Proteomes" id="UP001497516"/>
    </source>
</evidence>
<dbReference type="AlphaFoldDB" id="A0AAV2CQX4"/>
<proteinExistence type="predicted"/>
<protein>
    <submittedName>
        <fullName evidence="1">Uncharacterized protein</fullName>
    </submittedName>
</protein>
<organism evidence="1 2">
    <name type="scientific">Linum trigynum</name>
    <dbReference type="NCBI Taxonomy" id="586398"/>
    <lineage>
        <taxon>Eukaryota</taxon>
        <taxon>Viridiplantae</taxon>
        <taxon>Streptophyta</taxon>
        <taxon>Embryophyta</taxon>
        <taxon>Tracheophyta</taxon>
        <taxon>Spermatophyta</taxon>
        <taxon>Magnoliopsida</taxon>
        <taxon>eudicotyledons</taxon>
        <taxon>Gunneridae</taxon>
        <taxon>Pentapetalae</taxon>
        <taxon>rosids</taxon>
        <taxon>fabids</taxon>
        <taxon>Malpighiales</taxon>
        <taxon>Linaceae</taxon>
        <taxon>Linum</taxon>
    </lineage>
</organism>
<sequence>MTHVKGRRDFSFQISVQNNNSTLHYIYIDHVQAHWLVDILQMAMDNNWSFPKLCVKKSGRRYVHAGMYSRHGEKFLKISELCPNGKVFFVCIPAGSTLMAWSTFIKTLRSFITGNKTTTSANDLPPQSYAEAVSGKGFSMNGVCSIAMDGNQAYVKVESDGVEDRLKFLERCVLIRLVGADNGKLFSISSMIPSHNFKNGYTKRGC</sequence>
<keyword evidence="2" id="KW-1185">Reference proteome</keyword>
<gene>
    <name evidence="1" type="ORF">LTRI10_LOCUS6180</name>
</gene>